<proteinExistence type="predicted"/>
<comment type="caution">
    <text evidence="1">The sequence shown here is derived from an EMBL/GenBank/DDBJ whole genome shotgun (WGS) entry which is preliminary data.</text>
</comment>
<keyword evidence="2" id="KW-1185">Reference proteome</keyword>
<protein>
    <submittedName>
        <fullName evidence="1">Uncharacterized protein</fullName>
    </submittedName>
</protein>
<name>A0A0E2BFR0_9LEPT</name>
<evidence type="ECO:0000313" key="2">
    <source>
        <dbReference type="Proteomes" id="UP000006329"/>
    </source>
</evidence>
<reference evidence="1" key="1">
    <citation type="submission" date="2012-10" db="EMBL/GenBank/DDBJ databases">
        <authorList>
            <person name="Harkins D.M."/>
            <person name="Durkin A.S."/>
            <person name="Brinkac L.M."/>
            <person name="Haft D.H."/>
            <person name="Selengut J.D."/>
            <person name="Sanka R."/>
            <person name="DePew J."/>
            <person name="Purushe J."/>
            <person name="Matthias M.A."/>
            <person name="Vinetz J.M."/>
            <person name="Sutton G.G."/>
            <person name="Nierman W.C."/>
            <person name="Fouts D.E."/>
        </authorList>
    </citation>
    <scope>NUCLEOTIDE SEQUENCE [LARGE SCALE GENOMIC DNA]</scope>
    <source>
        <strain evidence="1">MOR084</strain>
    </source>
</reference>
<dbReference type="EMBL" id="AHON02000036">
    <property type="protein sequence ID" value="EKO34140.1"/>
    <property type="molecule type" value="Genomic_DNA"/>
</dbReference>
<gene>
    <name evidence="1" type="ORF">LEP1GSC179_0826</name>
</gene>
<sequence length="69" mass="8252">MQIVRMNFQWCGRRSESSVPKSIRTYYSQFWDLRFKKRRAYIALPNLKKRNSKVVGPEVAKNTIFVAVR</sequence>
<evidence type="ECO:0000313" key="1">
    <source>
        <dbReference type="EMBL" id="EKO34140.1"/>
    </source>
</evidence>
<dbReference type="Proteomes" id="UP000006329">
    <property type="component" value="Unassembled WGS sequence"/>
</dbReference>
<dbReference type="RefSeq" id="WP_004468676.1">
    <property type="nucleotide sequence ID" value="NZ_AHON02000036.1"/>
</dbReference>
<accession>A0A0E2BFR0</accession>
<organism evidence="1 2">
    <name type="scientific">Leptospira santarosai str. MOR084</name>
    <dbReference type="NCBI Taxonomy" id="1049984"/>
    <lineage>
        <taxon>Bacteria</taxon>
        <taxon>Pseudomonadati</taxon>
        <taxon>Spirochaetota</taxon>
        <taxon>Spirochaetia</taxon>
        <taxon>Leptospirales</taxon>
        <taxon>Leptospiraceae</taxon>
        <taxon>Leptospira</taxon>
    </lineage>
</organism>
<dbReference type="AlphaFoldDB" id="A0A0E2BFR0"/>